<dbReference type="InterPro" id="IPR057207">
    <property type="entry name" value="FBXL15_LRR"/>
</dbReference>
<dbReference type="OrthoDB" id="2153609at2759"/>
<evidence type="ECO:0000313" key="4">
    <source>
        <dbReference type="Proteomes" id="UP000243579"/>
    </source>
</evidence>
<dbReference type="SMART" id="SM00015">
    <property type="entry name" value="IQ"/>
    <property type="match status" value="6"/>
</dbReference>
<feature type="region of interest" description="Disordered" evidence="1">
    <location>
        <begin position="970"/>
        <end position="1017"/>
    </location>
</feature>
<protein>
    <recommendedName>
        <fullName evidence="2">F-box/LRR-repeat protein 15-like leucin rich repeat domain-containing protein</fullName>
    </recommendedName>
</protein>
<evidence type="ECO:0000259" key="2">
    <source>
        <dbReference type="Pfam" id="PF25372"/>
    </source>
</evidence>
<dbReference type="AlphaFoldDB" id="A0A1V9ZNK8"/>
<accession>A0A1V9ZNK8</accession>
<comment type="caution">
    <text evidence="3">The sequence shown here is derived from an EMBL/GenBank/DDBJ whole genome shotgun (WGS) entry which is preliminary data.</text>
</comment>
<name>A0A1V9ZNK8_ACHHY</name>
<dbReference type="EMBL" id="JNBR01000053">
    <property type="protein sequence ID" value="OQR99563.1"/>
    <property type="molecule type" value="Genomic_DNA"/>
</dbReference>
<dbReference type="PROSITE" id="PS50096">
    <property type="entry name" value="IQ"/>
    <property type="match status" value="5"/>
</dbReference>
<dbReference type="InterPro" id="IPR000048">
    <property type="entry name" value="IQ_motif_EF-hand-BS"/>
</dbReference>
<dbReference type="SUPFAM" id="SSF52047">
    <property type="entry name" value="RNI-like"/>
    <property type="match status" value="1"/>
</dbReference>
<evidence type="ECO:0000256" key="1">
    <source>
        <dbReference type="SAM" id="MobiDB-lite"/>
    </source>
</evidence>
<sequence>MAARRGRPAKRGLSQIKSRHVKPQHPDRASPSNQPVADQVLAHCAGSSTLDLRPVADSLDDLALVDIASRLSHLQPPIDALVLSGCSRISAIGVRSLAHAVGGHLKKLSYARSIVDRAILKVLATRLESLEELDFSHCPTLAGDAIREFVPCCNRTLRRADLSNCPAITDEGTIGTQGALTQCCKLLSLNLAFTTAVSDRGLAALAVGCRALQFISLEGLERVTDVGIRHLARGCQHLRLAHLKHCVQITDEALQALGAHCKKLQSVNVCGCVHITTAGVSAIVTGAKSLQVLDLQGCALLTEEALCLVAMGLPSLQHLNVNGCQQITENGLRTLAGHLPFVQLATTFRGLEPKSNATELKFSHHKATIAQSAALRLQAWYRGLLGRRLARSWRHVMIEVPAARKIQTTYARHRLRVEIAGRVDKARVITRLVTRVQAHTRGFLVRRRYHRALEAHYALTVATRAAVRVQTRLRGFLVRRQTTPVNLALARMYRRFEEERAIRSAVRVQRSYRRRLNRCRLVEVVGLAQRRRQQCIDAAIKLQRLFRARAARALTRDLRCQLEARRAWKQRLVAMAIKLQAHWRRHASWRQLQRARLELARRLSRQHQAATRIQALVRGTFGRQAACKQRDMILARHAAAAVIQRSWQRYLHPVTCTVEYTKLVSDIQWQLQLEAYEAERRKEALLERERQAAMRDSASEAESDDDWYAQEDGDFWFSPSRNEREYTRPNRFAREKSLVGLPIKVFWPLEDAWFEGRVAKFCASRCKHKIAYLDGDTEWLELDAMDETQLQLFSGSWMMYENYLPTDLALKAALYVHTRCQLYSTEYFCWRTGWIDSFDATREIFRVVYDDDATTMVDFELFALEDEVQVQDKRSLRWYHPAAYFFGDGYDPPLRVADYLAYVPPGPEAVVSNGTMDNSAWNDNYYGDNGSGYNEADASGYYGGGETPIWTEDSAMEDEDVATAAFTPIEVEYAAADEDDNEAEDARDSQADSDDDDSTDEGGGDDEEDDAVEDNEM</sequence>
<feature type="compositionally biased region" description="Acidic residues" evidence="1">
    <location>
        <begin position="991"/>
        <end position="1017"/>
    </location>
</feature>
<dbReference type="PANTHER" id="PTHR13318:SF105">
    <property type="entry name" value="F-BOX_LRR-REPEAT PROTEIN 3"/>
    <property type="match status" value="1"/>
</dbReference>
<dbReference type="Gene3D" id="1.20.5.190">
    <property type="match status" value="1"/>
</dbReference>
<feature type="region of interest" description="Disordered" evidence="1">
    <location>
        <begin position="1"/>
        <end position="35"/>
    </location>
</feature>
<gene>
    <name evidence="3" type="ORF">ACHHYP_05759</name>
</gene>
<evidence type="ECO:0000313" key="3">
    <source>
        <dbReference type="EMBL" id="OQR99563.1"/>
    </source>
</evidence>
<keyword evidence="4" id="KW-1185">Reference proteome</keyword>
<dbReference type="GO" id="GO:0031146">
    <property type="term" value="P:SCF-dependent proteasomal ubiquitin-dependent protein catabolic process"/>
    <property type="evidence" value="ECO:0007669"/>
    <property type="project" value="TreeGrafter"/>
</dbReference>
<organism evidence="3 4">
    <name type="scientific">Achlya hypogyna</name>
    <name type="common">Oomycete</name>
    <name type="synonym">Protoachlya hypogyna</name>
    <dbReference type="NCBI Taxonomy" id="1202772"/>
    <lineage>
        <taxon>Eukaryota</taxon>
        <taxon>Sar</taxon>
        <taxon>Stramenopiles</taxon>
        <taxon>Oomycota</taxon>
        <taxon>Saprolegniomycetes</taxon>
        <taxon>Saprolegniales</taxon>
        <taxon>Achlyaceae</taxon>
        <taxon>Achlya</taxon>
    </lineage>
</organism>
<feature type="domain" description="F-box/LRR-repeat protein 15-like leucin rich repeat" evidence="2">
    <location>
        <begin position="79"/>
        <end position="233"/>
    </location>
</feature>
<dbReference type="InterPro" id="IPR032675">
    <property type="entry name" value="LRR_dom_sf"/>
</dbReference>
<dbReference type="SMART" id="SM00367">
    <property type="entry name" value="LRR_CC"/>
    <property type="match status" value="8"/>
</dbReference>
<dbReference type="PANTHER" id="PTHR13318">
    <property type="entry name" value="PARTNER OF PAIRED, ISOFORM B-RELATED"/>
    <property type="match status" value="1"/>
</dbReference>
<reference evidence="3 4" key="1">
    <citation type="journal article" date="2014" name="Genome Biol. Evol.">
        <title>The secreted proteins of Achlya hypogyna and Thraustotheca clavata identify the ancestral oomycete secretome and reveal gene acquisitions by horizontal gene transfer.</title>
        <authorList>
            <person name="Misner I."/>
            <person name="Blouin N."/>
            <person name="Leonard G."/>
            <person name="Richards T.A."/>
            <person name="Lane C.E."/>
        </authorList>
    </citation>
    <scope>NUCLEOTIDE SEQUENCE [LARGE SCALE GENOMIC DNA]</scope>
    <source>
        <strain evidence="3 4">ATCC 48635</strain>
    </source>
</reference>
<proteinExistence type="predicted"/>
<feature type="compositionally biased region" description="Basic residues" evidence="1">
    <location>
        <begin position="1"/>
        <end position="10"/>
    </location>
</feature>
<dbReference type="Pfam" id="PF25372">
    <property type="entry name" value="DUF7885"/>
    <property type="match status" value="2"/>
</dbReference>
<dbReference type="STRING" id="1202772.A0A1V9ZNK8"/>
<dbReference type="CDD" id="cd20404">
    <property type="entry name" value="Tudor_Agenet_AtEML-like"/>
    <property type="match status" value="1"/>
</dbReference>
<dbReference type="InterPro" id="IPR006553">
    <property type="entry name" value="Leu-rich_rpt_Cys-con_subtyp"/>
</dbReference>
<feature type="domain" description="F-box/LRR-repeat protein 15-like leucin rich repeat" evidence="2">
    <location>
        <begin position="242"/>
        <end position="335"/>
    </location>
</feature>
<dbReference type="Proteomes" id="UP000243579">
    <property type="component" value="Unassembled WGS sequence"/>
</dbReference>
<dbReference type="Gene3D" id="3.80.10.10">
    <property type="entry name" value="Ribonuclease Inhibitor"/>
    <property type="match status" value="2"/>
</dbReference>
<dbReference type="Pfam" id="PF00612">
    <property type="entry name" value="IQ"/>
    <property type="match status" value="3"/>
</dbReference>
<dbReference type="GO" id="GO:0019005">
    <property type="term" value="C:SCF ubiquitin ligase complex"/>
    <property type="evidence" value="ECO:0007669"/>
    <property type="project" value="TreeGrafter"/>
</dbReference>
<dbReference type="Gene3D" id="2.30.30.140">
    <property type="match status" value="1"/>
</dbReference>